<protein>
    <submittedName>
        <fullName evidence="2">Uncharacterized protein</fullName>
    </submittedName>
</protein>
<organism evidence="2 3">
    <name type="scientific">Centaurea solstitialis</name>
    <name type="common">yellow star-thistle</name>
    <dbReference type="NCBI Taxonomy" id="347529"/>
    <lineage>
        <taxon>Eukaryota</taxon>
        <taxon>Viridiplantae</taxon>
        <taxon>Streptophyta</taxon>
        <taxon>Embryophyta</taxon>
        <taxon>Tracheophyta</taxon>
        <taxon>Spermatophyta</taxon>
        <taxon>Magnoliopsida</taxon>
        <taxon>eudicotyledons</taxon>
        <taxon>Gunneridae</taxon>
        <taxon>Pentapetalae</taxon>
        <taxon>asterids</taxon>
        <taxon>campanulids</taxon>
        <taxon>Asterales</taxon>
        <taxon>Asteraceae</taxon>
        <taxon>Carduoideae</taxon>
        <taxon>Cardueae</taxon>
        <taxon>Centaureinae</taxon>
        <taxon>Centaurea</taxon>
    </lineage>
</organism>
<feature type="region of interest" description="Disordered" evidence="1">
    <location>
        <begin position="209"/>
        <end position="229"/>
    </location>
</feature>
<accession>A0AA38TYJ2</accession>
<proteinExistence type="predicted"/>
<gene>
    <name evidence="2" type="ORF">OSB04_004445</name>
</gene>
<dbReference type="PANTHER" id="PTHR34776">
    <property type="entry name" value="F17F16.3 PROTEIN"/>
    <property type="match status" value="1"/>
</dbReference>
<reference evidence="2" key="1">
    <citation type="submission" date="2023-03" db="EMBL/GenBank/DDBJ databases">
        <title>Chromosome-scale reference genome and RAD-based genetic map of yellow starthistle (Centaurea solstitialis) reveal putative structural variation and QTLs associated with invader traits.</title>
        <authorList>
            <person name="Reatini B."/>
            <person name="Cang F.A."/>
            <person name="Jiang Q."/>
            <person name="Mckibben M.T.W."/>
            <person name="Barker M.S."/>
            <person name="Rieseberg L.H."/>
            <person name="Dlugosch K.M."/>
        </authorList>
    </citation>
    <scope>NUCLEOTIDE SEQUENCE</scope>
    <source>
        <strain evidence="2">CAN-66</strain>
        <tissue evidence="2">Leaf</tissue>
    </source>
</reference>
<dbReference type="Proteomes" id="UP001172457">
    <property type="component" value="Chromosome 1"/>
</dbReference>
<dbReference type="EMBL" id="JARYMX010000001">
    <property type="protein sequence ID" value="KAJ9568479.1"/>
    <property type="molecule type" value="Genomic_DNA"/>
</dbReference>
<evidence type="ECO:0000256" key="1">
    <source>
        <dbReference type="SAM" id="MobiDB-lite"/>
    </source>
</evidence>
<sequence length="323" mass="37037">MEQGEEVKTTIPPGVEIQERGEIYFFYRPKVGKEEAHGSDDVQRMYIILRPHHHSSIQLLQQDAKEEEEEEEVKKEKKEKEVVRLIVMGRKQLPDPKQKKSRRPFWGFVELVTNNIQDVKDALKGEEYYTKKSGHRHQAPARALGEGIYSILKHHININNNKKKMHTHLVYKLQLPPTNINIKDPQEALNVEREASFLIQIKNPIINKEEEEEEEAGGSPPKKKKMKKMKKQEAVFPGHLQAEFGKLGYHAADPPEFLNYQGCEFLLISASDDIQQELGLELKLPHDDDDDDDDDGMDASCSDLVNTFGDLAPTDALLKGIWV</sequence>
<dbReference type="AlphaFoldDB" id="A0AA38TYJ2"/>
<dbReference type="PANTHER" id="PTHR34776:SF1">
    <property type="entry name" value="F17F16.3 PROTEIN"/>
    <property type="match status" value="1"/>
</dbReference>
<evidence type="ECO:0000313" key="2">
    <source>
        <dbReference type="EMBL" id="KAJ9568479.1"/>
    </source>
</evidence>
<keyword evidence="3" id="KW-1185">Reference proteome</keyword>
<name>A0AA38TYJ2_9ASTR</name>
<evidence type="ECO:0000313" key="3">
    <source>
        <dbReference type="Proteomes" id="UP001172457"/>
    </source>
</evidence>
<comment type="caution">
    <text evidence="2">The sequence shown here is derived from an EMBL/GenBank/DDBJ whole genome shotgun (WGS) entry which is preliminary data.</text>
</comment>